<dbReference type="STRING" id="2340.JV46_18120"/>
<evidence type="ECO:0000313" key="2">
    <source>
        <dbReference type="EMBL" id="KHF25606.1"/>
    </source>
</evidence>
<evidence type="ECO:0000313" key="5">
    <source>
        <dbReference type="Proteomes" id="UP000190962"/>
    </source>
</evidence>
<dbReference type="InterPro" id="IPR014710">
    <property type="entry name" value="RmlC-like_jellyroll"/>
</dbReference>
<keyword evidence="4" id="KW-1185">Reference proteome</keyword>
<dbReference type="OrthoDB" id="9814704at2"/>
<dbReference type="eggNOG" id="COG0664">
    <property type="taxonomic scope" value="Bacteria"/>
</dbReference>
<dbReference type="InterPro" id="IPR018488">
    <property type="entry name" value="cNMP-bd_CS"/>
</dbReference>
<dbReference type="SUPFAM" id="SSF51206">
    <property type="entry name" value="cAMP-binding domain-like"/>
    <property type="match status" value="1"/>
</dbReference>
<dbReference type="Proteomes" id="UP000190962">
    <property type="component" value="Unassembled WGS sequence"/>
</dbReference>
<dbReference type="InterPro" id="IPR018490">
    <property type="entry name" value="cNMP-bd_dom_sf"/>
</dbReference>
<dbReference type="AlphaFoldDB" id="A0A0B0HDS1"/>
<organism evidence="2 4">
    <name type="scientific">Solemya velum gill symbiont</name>
    <dbReference type="NCBI Taxonomy" id="2340"/>
    <lineage>
        <taxon>Bacteria</taxon>
        <taxon>Pseudomonadati</taxon>
        <taxon>Pseudomonadota</taxon>
        <taxon>Gammaproteobacteria</taxon>
        <taxon>sulfur-oxidizing symbionts</taxon>
    </lineage>
</organism>
<evidence type="ECO:0000259" key="1">
    <source>
        <dbReference type="PROSITE" id="PS50042"/>
    </source>
</evidence>
<dbReference type="GeneID" id="86991552"/>
<dbReference type="InterPro" id="IPR000595">
    <property type="entry name" value="cNMP-bd_dom"/>
</dbReference>
<feature type="domain" description="Cyclic nucleotide-binding" evidence="1">
    <location>
        <begin position="19"/>
        <end position="134"/>
    </location>
</feature>
<dbReference type="Proteomes" id="UP000030856">
    <property type="component" value="Unassembled WGS sequence"/>
</dbReference>
<dbReference type="EMBL" id="MPNX01000003">
    <property type="protein sequence ID" value="OOY35775.1"/>
    <property type="molecule type" value="Genomic_DNA"/>
</dbReference>
<protein>
    <submittedName>
        <fullName evidence="2">Cyclic nucleotide-binding domain-containing protein</fullName>
    </submittedName>
</protein>
<dbReference type="GO" id="GO:0005829">
    <property type="term" value="C:cytosol"/>
    <property type="evidence" value="ECO:0007669"/>
    <property type="project" value="TreeGrafter"/>
</dbReference>
<dbReference type="PANTHER" id="PTHR24567">
    <property type="entry name" value="CRP FAMILY TRANSCRIPTIONAL REGULATORY PROTEIN"/>
    <property type="match status" value="1"/>
</dbReference>
<dbReference type="InterPro" id="IPR050397">
    <property type="entry name" value="Env_Response_Regulators"/>
</dbReference>
<dbReference type="GO" id="GO:0003700">
    <property type="term" value="F:DNA-binding transcription factor activity"/>
    <property type="evidence" value="ECO:0007669"/>
    <property type="project" value="TreeGrafter"/>
</dbReference>
<comment type="caution">
    <text evidence="2">The sequence shown here is derived from an EMBL/GenBank/DDBJ whole genome shotgun (WGS) entry which is preliminary data.</text>
</comment>
<dbReference type="PROSITE" id="PS00889">
    <property type="entry name" value="CNMP_BINDING_2"/>
    <property type="match status" value="1"/>
</dbReference>
<dbReference type="PROSITE" id="PS50042">
    <property type="entry name" value="CNMP_BINDING_3"/>
    <property type="match status" value="1"/>
</dbReference>
<dbReference type="Pfam" id="PF00027">
    <property type="entry name" value="cNMP_binding"/>
    <property type="match status" value="1"/>
</dbReference>
<dbReference type="EMBL" id="JRAA01000001">
    <property type="protein sequence ID" value="KHF25606.1"/>
    <property type="molecule type" value="Genomic_DNA"/>
</dbReference>
<accession>A0A0B0HDS1</accession>
<evidence type="ECO:0000313" key="4">
    <source>
        <dbReference type="Proteomes" id="UP000030856"/>
    </source>
</evidence>
<dbReference type="SMART" id="SM00100">
    <property type="entry name" value="cNMP"/>
    <property type="match status" value="1"/>
</dbReference>
<reference evidence="2 4" key="1">
    <citation type="journal article" date="2014" name="BMC Genomics">
        <title>The genome of the intracellular bacterium of the coastal bivalve, Solemya velum: a blueprint for thriving in and out of symbiosis.</title>
        <authorList>
            <person name="Dmytrenko O."/>
            <person name="Russell S.L."/>
            <person name="Loo W.T."/>
            <person name="Fontanez K.M."/>
            <person name="Liao L."/>
            <person name="Roeselers G."/>
            <person name="Sharma R."/>
            <person name="Stewart F.J."/>
            <person name="Newton I.L."/>
            <person name="Woyke T."/>
            <person name="Wu D."/>
            <person name="Lang J.M."/>
            <person name="Eisen J.A."/>
            <person name="Cavanaugh C.M."/>
        </authorList>
    </citation>
    <scope>NUCLEOTIDE SEQUENCE [LARGE SCALE GENOMIC DNA]</scope>
    <source>
        <strain evidence="2 4">WH</strain>
    </source>
</reference>
<proteinExistence type="predicted"/>
<dbReference type="Gene3D" id="2.60.120.10">
    <property type="entry name" value="Jelly Rolls"/>
    <property type="match status" value="1"/>
</dbReference>
<gene>
    <name evidence="3" type="ORF">BOV88_03825</name>
    <name evidence="2" type="ORF">JV46_18120</name>
</gene>
<reference evidence="3 5" key="2">
    <citation type="submission" date="2016-11" db="EMBL/GenBank/DDBJ databases">
        <title>Mixed transmission modes and dynamic genome evolution in an obligate animal-bacterial symbiosis.</title>
        <authorList>
            <person name="Russell S.L."/>
            <person name="Corbett-Detig R.B."/>
            <person name="Cavanaugh C.M."/>
        </authorList>
    </citation>
    <scope>NUCLEOTIDE SEQUENCE [LARGE SCALE GENOMIC DNA]</scope>
    <source>
        <strain evidence="3">MA-KB16</strain>
    </source>
</reference>
<dbReference type="CDD" id="cd00038">
    <property type="entry name" value="CAP_ED"/>
    <property type="match status" value="1"/>
</dbReference>
<dbReference type="PRINTS" id="PR00103">
    <property type="entry name" value="CAMPKINASE"/>
</dbReference>
<evidence type="ECO:0000313" key="3">
    <source>
        <dbReference type="EMBL" id="OOY35775.1"/>
    </source>
</evidence>
<dbReference type="RefSeq" id="WP_043115274.1">
    <property type="nucleotide sequence ID" value="NZ_JRAA01000001.1"/>
</dbReference>
<dbReference type="PANTHER" id="PTHR24567:SF68">
    <property type="entry name" value="DNA-BINDING TRANSCRIPTIONAL DUAL REGULATOR CRP"/>
    <property type="match status" value="1"/>
</dbReference>
<sequence length="173" mass="19466">MSNDFPLEPVLIFLLGTPFFEKLEPDELQEIIHLVDKVAFLKGDTIFNEGDPGDAWYVVYKGAVDVLNDGNKITSIGPQNCFGEMSILDKLPRSATVVASVDSVLLRITSEVFDQLIKEDKLVAYKLIHEMAILLSHRQRTSTEKLSELIKSEDISDVRTEIRSIVENSTVRE</sequence>
<name>A0A0B0HDS1_SOVGS</name>